<reference evidence="1 2" key="1">
    <citation type="submission" date="2019-02" db="EMBL/GenBank/DDBJ databases">
        <title>Deep-cultivation of Planctomycetes and their phenomic and genomic characterization uncovers novel biology.</title>
        <authorList>
            <person name="Wiegand S."/>
            <person name="Jogler M."/>
            <person name="Boedeker C."/>
            <person name="Pinto D."/>
            <person name="Vollmers J."/>
            <person name="Rivas-Marin E."/>
            <person name="Kohn T."/>
            <person name="Peeters S.H."/>
            <person name="Heuer A."/>
            <person name="Rast P."/>
            <person name="Oberbeckmann S."/>
            <person name="Bunk B."/>
            <person name="Jeske O."/>
            <person name="Meyerdierks A."/>
            <person name="Storesund J.E."/>
            <person name="Kallscheuer N."/>
            <person name="Luecker S."/>
            <person name="Lage O.M."/>
            <person name="Pohl T."/>
            <person name="Merkel B.J."/>
            <person name="Hornburger P."/>
            <person name="Mueller R.-W."/>
            <person name="Bruemmer F."/>
            <person name="Labrenz M."/>
            <person name="Spormann A.M."/>
            <person name="Op den Camp H."/>
            <person name="Overmann J."/>
            <person name="Amann R."/>
            <person name="Jetten M.S.M."/>
            <person name="Mascher T."/>
            <person name="Medema M.H."/>
            <person name="Devos D.P."/>
            <person name="Kaster A.-K."/>
            <person name="Ovreas L."/>
            <person name="Rohde M."/>
            <person name="Galperin M.Y."/>
            <person name="Jogler C."/>
        </authorList>
    </citation>
    <scope>NUCLEOTIDE SEQUENCE [LARGE SCALE GENOMIC DNA]</scope>
    <source>
        <strain evidence="1 2">HG66A1</strain>
    </source>
</reference>
<organism evidence="1 2">
    <name type="scientific">Gimesia chilikensis</name>
    <dbReference type="NCBI Taxonomy" id="2605989"/>
    <lineage>
        <taxon>Bacteria</taxon>
        <taxon>Pseudomonadati</taxon>
        <taxon>Planctomycetota</taxon>
        <taxon>Planctomycetia</taxon>
        <taxon>Planctomycetales</taxon>
        <taxon>Planctomycetaceae</taxon>
        <taxon>Gimesia</taxon>
    </lineage>
</organism>
<evidence type="ECO:0000313" key="2">
    <source>
        <dbReference type="Proteomes" id="UP000320421"/>
    </source>
</evidence>
<protein>
    <submittedName>
        <fullName evidence="1">Uncharacterized protein</fullName>
    </submittedName>
</protein>
<evidence type="ECO:0000313" key="1">
    <source>
        <dbReference type="EMBL" id="QDT24070.1"/>
    </source>
</evidence>
<dbReference type="Proteomes" id="UP000320421">
    <property type="component" value="Chromosome"/>
</dbReference>
<sequence length="80" mass="8781">MKSTLSVSARAKADDSFTRLESSALLVGRLFSLVAVRFLREAAWSSVLLRWWSGTADQVVVVDVNHFFGLISVGERNGPV</sequence>
<dbReference type="AlphaFoldDB" id="A0A517PXG3"/>
<accession>A0A517PXG3</accession>
<dbReference type="EMBL" id="CP036266">
    <property type="protein sequence ID" value="QDT24070.1"/>
    <property type="molecule type" value="Genomic_DNA"/>
</dbReference>
<keyword evidence="2" id="KW-1185">Reference proteome</keyword>
<proteinExistence type="predicted"/>
<name>A0A517PXG3_9PLAN</name>
<gene>
    <name evidence="1" type="ORF">HG66A1_58960</name>
</gene>